<feature type="region of interest" description="Disordered" evidence="4">
    <location>
        <begin position="799"/>
        <end position="818"/>
    </location>
</feature>
<dbReference type="InterPro" id="IPR006104">
    <property type="entry name" value="Glyco_hydro_2_N"/>
</dbReference>
<dbReference type="SUPFAM" id="SSF49303">
    <property type="entry name" value="beta-Galactosidase/glucuronidase domain"/>
    <property type="match status" value="1"/>
</dbReference>
<gene>
    <name evidence="9" type="primary">uidA_1</name>
    <name evidence="9" type="ORF">CA13_43920</name>
</gene>
<feature type="domain" description="Glycoside hydrolase family 2 immunoglobulin-like beta-sandwich" evidence="6">
    <location>
        <begin position="198"/>
        <end position="294"/>
    </location>
</feature>
<dbReference type="Gene3D" id="2.60.40.10">
    <property type="entry name" value="Immunoglobulins"/>
    <property type="match status" value="1"/>
</dbReference>
<dbReference type="Pfam" id="PF00703">
    <property type="entry name" value="Glyco_hydro_2"/>
    <property type="match status" value="1"/>
</dbReference>
<accession>A0A5C5Z688</accession>
<evidence type="ECO:0000259" key="6">
    <source>
        <dbReference type="Pfam" id="PF00703"/>
    </source>
</evidence>
<protein>
    <submittedName>
        <fullName evidence="9">Beta-glucuronidase</fullName>
        <ecNumber evidence="9">3.2.1.31</ecNumber>
    </submittedName>
</protein>
<dbReference type="RefSeq" id="WP_146399746.1">
    <property type="nucleotide sequence ID" value="NZ_SJPJ01000001.1"/>
</dbReference>
<dbReference type="InterPro" id="IPR051913">
    <property type="entry name" value="GH2_Domain-Containing"/>
</dbReference>
<evidence type="ECO:0000256" key="2">
    <source>
        <dbReference type="ARBA" id="ARBA00022801"/>
    </source>
</evidence>
<feature type="domain" description="Glycosyl hydrolases family 2 sugar binding" evidence="8">
    <location>
        <begin position="45"/>
        <end position="164"/>
    </location>
</feature>
<evidence type="ECO:0000256" key="5">
    <source>
        <dbReference type="SAM" id="SignalP"/>
    </source>
</evidence>
<name>A0A5C5Z688_9BACT</name>
<keyword evidence="3 9" id="KW-0326">Glycosidase</keyword>
<evidence type="ECO:0000256" key="4">
    <source>
        <dbReference type="SAM" id="MobiDB-lite"/>
    </source>
</evidence>
<dbReference type="InterPro" id="IPR008979">
    <property type="entry name" value="Galactose-bd-like_sf"/>
</dbReference>
<dbReference type="SUPFAM" id="SSF51445">
    <property type="entry name" value="(Trans)glycosidases"/>
    <property type="match status" value="1"/>
</dbReference>
<proteinExistence type="inferred from homology"/>
<dbReference type="PANTHER" id="PTHR42732:SF3">
    <property type="entry name" value="HYDROLASE"/>
    <property type="match status" value="1"/>
</dbReference>
<evidence type="ECO:0000259" key="7">
    <source>
        <dbReference type="Pfam" id="PF02836"/>
    </source>
</evidence>
<dbReference type="PANTHER" id="PTHR42732">
    <property type="entry name" value="BETA-GALACTOSIDASE"/>
    <property type="match status" value="1"/>
</dbReference>
<sequence precursor="true">MLSSKLPNAFCVVLLLLLNVLAPAIAETIPLPEHPRPDFQRPHWENLNGQWEFKFDKENQGEKGQWASKEVAFPETITVPFPWGSELSGLENKADIGWYRRSIEVPTSWKDKRIFLVVGASDWVTNGWLDGKPVGEHRGGYTPFEFELTNDVQWGQTQELTLRVDDTPHPFKLEGKQGYGEAKGIWQTTYLEARPALHITSLHYSPDIDSEKVTVKAKFNEVARTDTELHLHFKTGDLADVAKAVTSGESEIEFEVQIPDAHLWSLEDPFLYETTASLKTPDSSDQVDTYFGMRKISVAKLPGTDHPYVSLNNKPIYLQMSLDQSYHREGFYTFPSDEFMRDEILRSKRIGLNANRIHIKIEVPRKLYWADRLGLLIMADVPNFWGNPTKEAQTESEFALRGMVDRDYNHPAIFSWVTFNETWGLFTNEEGKERAYRPDTQKWVIEMYRLAKKLDPTRLVEDNSPCNYDHTETDLNTWHDYLPGYAWRDRLEQIVRDTHAGSKWNFIGGRTQGNQPLFNSECGNVWGYEGSTGDVDYSWDYHIMMNEFRRQPKIAGWLYTEHHDVINEWNGYYRFDRSEKHTGMDELGSGMNLKDLHSPFYMSTGDQLCRDVKPGETVEIPLFASFLTDEAAGDELVLKTELYGWDTLGRRETYSRGKTMIPYQPWMAKELEPLKATMPERPALAVLQMTLENRAGVVLQRNFTTFLVSEGPSKRTETVSTDTVKQQVVRFAPETFTKAEWTQKQWNVLDGLKVNGAGSGYFEYRMPWPEGMDASDVAGVSFVVETSAKQLFGKDREGNKAKEGDFMRGQGTHDPSRLPNAYPMTDTVMFPSEVRVRFNGISAGTFQLQDDPADHRGILSWHSQPHDRKLREAGSYGYLVQAVLPTAAVKAAAKAKEIVIRLEVDSALPGGLAIYGERFGRYPLDPTIVFSLK</sequence>
<comment type="similarity">
    <text evidence="1">Belongs to the glycosyl hydrolase 2 family.</text>
</comment>
<dbReference type="GO" id="GO:0005975">
    <property type="term" value="P:carbohydrate metabolic process"/>
    <property type="evidence" value="ECO:0007669"/>
    <property type="project" value="InterPro"/>
</dbReference>
<feature type="chain" id="PRO_5023089128" evidence="5">
    <location>
        <begin position="27"/>
        <end position="933"/>
    </location>
</feature>
<evidence type="ECO:0000259" key="8">
    <source>
        <dbReference type="Pfam" id="PF02837"/>
    </source>
</evidence>
<dbReference type="EMBL" id="SJPJ01000001">
    <property type="protein sequence ID" value="TWT82929.1"/>
    <property type="molecule type" value="Genomic_DNA"/>
</dbReference>
<dbReference type="Proteomes" id="UP000315010">
    <property type="component" value="Unassembled WGS sequence"/>
</dbReference>
<reference evidence="9 10" key="1">
    <citation type="submission" date="2019-02" db="EMBL/GenBank/DDBJ databases">
        <title>Deep-cultivation of Planctomycetes and their phenomic and genomic characterization uncovers novel biology.</title>
        <authorList>
            <person name="Wiegand S."/>
            <person name="Jogler M."/>
            <person name="Boedeker C."/>
            <person name="Pinto D."/>
            <person name="Vollmers J."/>
            <person name="Rivas-Marin E."/>
            <person name="Kohn T."/>
            <person name="Peeters S.H."/>
            <person name="Heuer A."/>
            <person name="Rast P."/>
            <person name="Oberbeckmann S."/>
            <person name="Bunk B."/>
            <person name="Jeske O."/>
            <person name="Meyerdierks A."/>
            <person name="Storesund J.E."/>
            <person name="Kallscheuer N."/>
            <person name="Luecker S."/>
            <person name="Lage O.M."/>
            <person name="Pohl T."/>
            <person name="Merkel B.J."/>
            <person name="Hornburger P."/>
            <person name="Mueller R.-W."/>
            <person name="Bruemmer F."/>
            <person name="Labrenz M."/>
            <person name="Spormann A.M."/>
            <person name="Op Den Camp H."/>
            <person name="Overmann J."/>
            <person name="Amann R."/>
            <person name="Jetten M.S.M."/>
            <person name="Mascher T."/>
            <person name="Medema M.H."/>
            <person name="Devos D.P."/>
            <person name="Kaster A.-K."/>
            <person name="Ovreas L."/>
            <person name="Rohde M."/>
            <person name="Galperin M.Y."/>
            <person name="Jogler C."/>
        </authorList>
    </citation>
    <scope>NUCLEOTIDE SEQUENCE [LARGE SCALE GENOMIC DNA]</scope>
    <source>
        <strain evidence="9 10">CA13</strain>
    </source>
</reference>
<dbReference type="SUPFAM" id="SSF49785">
    <property type="entry name" value="Galactose-binding domain-like"/>
    <property type="match status" value="1"/>
</dbReference>
<dbReference type="OrthoDB" id="9762066at2"/>
<evidence type="ECO:0000313" key="10">
    <source>
        <dbReference type="Proteomes" id="UP000315010"/>
    </source>
</evidence>
<dbReference type="Pfam" id="PF02836">
    <property type="entry name" value="Glyco_hydro_2_C"/>
    <property type="match status" value="1"/>
</dbReference>
<dbReference type="GO" id="GO:0004566">
    <property type="term" value="F:beta-glucuronidase activity"/>
    <property type="evidence" value="ECO:0007669"/>
    <property type="project" value="UniProtKB-EC"/>
</dbReference>
<dbReference type="Pfam" id="PF02837">
    <property type="entry name" value="Glyco_hydro_2_N"/>
    <property type="match status" value="1"/>
</dbReference>
<evidence type="ECO:0000256" key="1">
    <source>
        <dbReference type="ARBA" id="ARBA00007401"/>
    </source>
</evidence>
<dbReference type="EC" id="3.2.1.31" evidence="9"/>
<keyword evidence="10" id="KW-1185">Reference proteome</keyword>
<organism evidence="9 10">
    <name type="scientific">Novipirellula herctigrandis</name>
    <dbReference type="NCBI Taxonomy" id="2527986"/>
    <lineage>
        <taxon>Bacteria</taxon>
        <taxon>Pseudomonadati</taxon>
        <taxon>Planctomycetota</taxon>
        <taxon>Planctomycetia</taxon>
        <taxon>Pirellulales</taxon>
        <taxon>Pirellulaceae</taxon>
        <taxon>Novipirellula</taxon>
    </lineage>
</organism>
<evidence type="ECO:0000256" key="3">
    <source>
        <dbReference type="ARBA" id="ARBA00023295"/>
    </source>
</evidence>
<dbReference type="InterPro" id="IPR006102">
    <property type="entry name" value="Ig-like_GH2"/>
</dbReference>
<dbReference type="Gene3D" id="3.20.20.80">
    <property type="entry name" value="Glycosidases"/>
    <property type="match status" value="1"/>
</dbReference>
<keyword evidence="5" id="KW-0732">Signal</keyword>
<dbReference type="InterPro" id="IPR013783">
    <property type="entry name" value="Ig-like_fold"/>
</dbReference>
<keyword evidence="2 9" id="KW-0378">Hydrolase</keyword>
<feature type="domain" description="Glycoside hydrolase family 2 catalytic" evidence="7">
    <location>
        <begin position="310"/>
        <end position="499"/>
    </location>
</feature>
<evidence type="ECO:0000313" key="9">
    <source>
        <dbReference type="EMBL" id="TWT82929.1"/>
    </source>
</evidence>
<dbReference type="AlphaFoldDB" id="A0A5C5Z688"/>
<dbReference type="InterPro" id="IPR036156">
    <property type="entry name" value="Beta-gal/glucu_dom_sf"/>
</dbReference>
<comment type="caution">
    <text evidence="9">The sequence shown here is derived from an EMBL/GenBank/DDBJ whole genome shotgun (WGS) entry which is preliminary data.</text>
</comment>
<feature type="signal peptide" evidence="5">
    <location>
        <begin position="1"/>
        <end position="26"/>
    </location>
</feature>
<dbReference type="InterPro" id="IPR017853">
    <property type="entry name" value="GH"/>
</dbReference>
<dbReference type="InterPro" id="IPR006103">
    <property type="entry name" value="Glyco_hydro_2_cat"/>
</dbReference>
<dbReference type="Gene3D" id="2.60.120.260">
    <property type="entry name" value="Galactose-binding domain-like"/>
    <property type="match status" value="1"/>
</dbReference>